<gene>
    <name evidence="6" type="ORF">BSAL_48015</name>
</gene>
<dbReference type="VEuPathDB" id="TriTrypDB:BSAL_48015"/>
<keyword evidence="1 3" id="KW-0479">Metal-binding</keyword>
<evidence type="ECO:0000259" key="5">
    <source>
        <dbReference type="PROSITE" id="PS50023"/>
    </source>
</evidence>
<accession>A0A0S4JZ50</accession>
<keyword evidence="7" id="KW-1185">Reference proteome</keyword>
<protein>
    <recommendedName>
        <fullName evidence="5">LIM zinc-binding domain-containing protein</fullName>
    </recommendedName>
</protein>
<keyword evidence="4" id="KW-0732">Signal</keyword>
<feature type="chain" id="PRO_5006622826" description="LIM zinc-binding domain-containing protein" evidence="4">
    <location>
        <begin position="21"/>
        <end position="220"/>
    </location>
</feature>
<feature type="domain" description="LIM zinc-binding" evidence="5">
    <location>
        <begin position="106"/>
        <end position="180"/>
    </location>
</feature>
<feature type="signal peptide" evidence="4">
    <location>
        <begin position="1"/>
        <end position="20"/>
    </location>
</feature>
<dbReference type="OMA" id="RAWCVAC"/>
<name>A0A0S4JZ50_BODSA</name>
<evidence type="ECO:0000313" key="6">
    <source>
        <dbReference type="EMBL" id="CUG94404.1"/>
    </source>
</evidence>
<evidence type="ECO:0000256" key="2">
    <source>
        <dbReference type="ARBA" id="ARBA00022833"/>
    </source>
</evidence>
<evidence type="ECO:0000256" key="4">
    <source>
        <dbReference type="SAM" id="SignalP"/>
    </source>
</evidence>
<dbReference type="InterPro" id="IPR001781">
    <property type="entry name" value="Znf_LIM"/>
</dbReference>
<keyword evidence="2 3" id="KW-0862">Zinc</keyword>
<evidence type="ECO:0000313" key="7">
    <source>
        <dbReference type="Proteomes" id="UP000051952"/>
    </source>
</evidence>
<dbReference type="GO" id="GO:0046872">
    <property type="term" value="F:metal ion binding"/>
    <property type="evidence" value="ECO:0007669"/>
    <property type="project" value="UniProtKB-KW"/>
</dbReference>
<dbReference type="AlphaFoldDB" id="A0A0S4JZ50"/>
<dbReference type="EMBL" id="CYKH01002245">
    <property type="protein sequence ID" value="CUG94404.1"/>
    <property type="molecule type" value="Genomic_DNA"/>
</dbReference>
<evidence type="ECO:0000256" key="1">
    <source>
        <dbReference type="ARBA" id="ARBA00022723"/>
    </source>
</evidence>
<reference evidence="7" key="1">
    <citation type="submission" date="2015-09" db="EMBL/GenBank/DDBJ databases">
        <authorList>
            <consortium name="Pathogen Informatics"/>
        </authorList>
    </citation>
    <scope>NUCLEOTIDE SEQUENCE [LARGE SCALE GENOMIC DNA]</scope>
    <source>
        <strain evidence="7">Lake Konstanz</strain>
    </source>
</reference>
<dbReference type="Pfam" id="PF00412">
    <property type="entry name" value="LIM"/>
    <property type="match status" value="1"/>
</dbReference>
<dbReference type="Gene3D" id="2.10.110.10">
    <property type="entry name" value="Cysteine Rich Protein"/>
    <property type="match status" value="1"/>
</dbReference>
<dbReference type="PROSITE" id="PS50023">
    <property type="entry name" value="LIM_DOMAIN_2"/>
    <property type="match status" value="1"/>
</dbReference>
<dbReference type="OrthoDB" id="274660at2759"/>
<dbReference type="SMART" id="SM00132">
    <property type="entry name" value="LIM"/>
    <property type="match status" value="1"/>
</dbReference>
<dbReference type="Proteomes" id="UP000051952">
    <property type="component" value="Unassembled WGS sequence"/>
</dbReference>
<sequence>MLRRATAFQAAPLCFAGVVAHALTSSSSSSVQNSCISSSALTVQQRFVHGKPATSHKKRTQHTRQWWNQAKARHLTARPHDESPIKPHFPAYSEDVDAPMIVPRDAACFNCKKRVDTEKGVSHYVWIPSGNARYPTPQGYVFHMDCFKCWSCKTRMHHNKFFSKNDRAWCLDCAVGREKGVPTRRWHSPFVNGDRTSSRMAGAFFPRHKHQIEFLFNPEE</sequence>
<keyword evidence="3" id="KW-0440">LIM domain</keyword>
<organism evidence="6 7">
    <name type="scientific">Bodo saltans</name>
    <name type="common">Flagellated protozoan</name>
    <dbReference type="NCBI Taxonomy" id="75058"/>
    <lineage>
        <taxon>Eukaryota</taxon>
        <taxon>Discoba</taxon>
        <taxon>Euglenozoa</taxon>
        <taxon>Kinetoplastea</taxon>
        <taxon>Metakinetoplastina</taxon>
        <taxon>Eubodonida</taxon>
        <taxon>Bodonidae</taxon>
        <taxon>Bodo</taxon>
    </lineage>
</organism>
<evidence type="ECO:0000256" key="3">
    <source>
        <dbReference type="PROSITE-ProRule" id="PRU00125"/>
    </source>
</evidence>
<dbReference type="CDD" id="cd08368">
    <property type="entry name" value="LIM"/>
    <property type="match status" value="1"/>
</dbReference>
<proteinExistence type="predicted"/>